<dbReference type="InterPro" id="IPR012337">
    <property type="entry name" value="RNaseH-like_sf"/>
</dbReference>
<evidence type="ECO:0000313" key="2">
    <source>
        <dbReference type="EMBL" id="RPA71004.1"/>
    </source>
</evidence>
<feature type="non-terminal residue" evidence="2">
    <location>
        <position position="1"/>
    </location>
</feature>
<reference evidence="2 3" key="1">
    <citation type="journal article" date="2018" name="Nat. Ecol. Evol.">
        <title>Pezizomycetes genomes reveal the molecular basis of ectomycorrhizal truffle lifestyle.</title>
        <authorList>
            <person name="Murat C."/>
            <person name="Payen T."/>
            <person name="Noel B."/>
            <person name="Kuo A."/>
            <person name="Morin E."/>
            <person name="Chen J."/>
            <person name="Kohler A."/>
            <person name="Krizsan K."/>
            <person name="Balestrini R."/>
            <person name="Da Silva C."/>
            <person name="Montanini B."/>
            <person name="Hainaut M."/>
            <person name="Levati E."/>
            <person name="Barry K.W."/>
            <person name="Belfiori B."/>
            <person name="Cichocki N."/>
            <person name="Clum A."/>
            <person name="Dockter R.B."/>
            <person name="Fauchery L."/>
            <person name="Guy J."/>
            <person name="Iotti M."/>
            <person name="Le Tacon F."/>
            <person name="Lindquist E.A."/>
            <person name="Lipzen A."/>
            <person name="Malagnac F."/>
            <person name="Mello A."/>
            <person name="Molinier V."/>
            <person name="Miyauchi S."/>
            <person name="Poulain J."/>
            <person name="Riccioni C."/>
            <person name="Rubini A."/>
            <person name="Sitrit Y."/>
            <person name="Splivallo R."/>
            <person name="Traeger S."/>
            <person name="Wang M."/>
            <person name="Zifcakova L."/>
            <person name="Wipf D."/>
            <person name="Zambonelli A."/>
            <person name="Paolocci F."/>
            <person name="Nowrousian M."/>
            <person name="Ottonello S."/>
            <person name="Baldrian P."/>
            <person name="Spatafora J.W."/>
            <person name="Henrissat B."/>
            <person name="Nagy L.G."/>
            <person name="Aury J.M."/>
            <person name="Wincker P."/>
            <person name="Grigoriev I.V."/>
            <person name="Bonfante P."/>
            <person name="Martin F.M."/>
        </authorList>
    </citation>
    <scope>NUCLEOTIDE SEQUENCE [LARGE SCALE GENOMIC DNA]</scope>
    <source>
        <strain evidence="2 3">RN42</strain>
    </source>
</reference>
<dbReference type="EMBL" id="ML119990">
    <property type="protein sequence ID" value="RPA71004.1"/>
    <property type="molecule type" value="Genomic_DNA"/>
</dbReference>
<dbReference type="SUPFAM" id="SSF53098">
    <property type="entry name" value="Ribonuclease H-like"/>
    <property type="match status" value="1"/>
</dbReference>
<dbReference type="GO" id="GO:0046983">
    <property type="term" value="F:protein dimerization activity"/>
    <property type="evidence" value="ECO:0007669"/>
    <property type="project" value="InterPro"/>
</dbReference>
<name>A0A3N4HMX0_ASCIM</name>
<protein>
    <recommendedName>
        <fullName evidence="1">HAT C-terminal dimerisation domain-containing protein</fullName>
    </recommendedName>
</protein>
<dbReference type="PANTHER" id="PTHR47611:SF1">
    <property type="entry name" value="CCHC-TYPE DOMAIN-CONTAINING PROTEIN"/>
    <property type="match status" value="1"/>
</dbReference>
<gene>
    <name evidence="2" type="ORF">BJ508DRAFT_190807</name>
</gene>
<dbReference type="Pfam" id="PF05699">
    <property type="entry name" value="Dimer_Tnp_hAT"/>
    <property type="match status" value="1"/>
</dbReference>
<sequence>FPTLYKMALDTHAIPPMSAAIERVFSGAGLTVSDRRNRLQSDIIEATECLKSWSRSRLVESRVL</sequence>
<keyword evidence="3" id="KW-1185">Reference proteome</keyword>
<dbReference type="PANTHER" id="PTHR47611">
    <property type="entry name" value="HAT DIMERISATION DOMAIN, C-TERMINAL"/>
    <property type="match status" value="1"/>
</dbReference>
<organism evidence="2 3">
    <name type="scientific">Ascobolus immersus RN42</name>
    <dbReference type="NCBI Taxonomy" id="1160509"/>
    <lineage>
        <taxon>Eukaryota</taxon>
        <taxon>Fungi</taxon>
        <taxon>Dikarya</taxon>
        <taxon>Ascomycota</taxon>
        <taxon>Pezizomycotina</taxon>
        <taxon>Pezizomycetes</taxon>
        <taxon>Pezizales</taxon>
        <taxon>Ascobolaceae</taxon>
        <taxon>Ascobolus</taxon>
    </lineage>
</organism>
<evidence type="ECO:0000259" key="1">
    <source>
        <dbReference type="Pfam" id="PF05699"/>
    </source>
</evidence>
<dbReference type="InterPro" id="IPR008906">
    <property type="entry name" value="HATC_C_dom"/>
</dbReference>
<feature type="non-terminal residue" evidence="2">
    <location>
        <position position="64"/>
    </location>
</feature>
<feature type="domain" description="HAT C-terminal dimerisation" evidence="1">
    <location>
        <begin position="1"/>
        <end position="53"/>
    </location>
</feature>
<dbReference type="AlphaFoldDB" id="A0A3N4HMX0"/>
<accession>A0A3N4HMX0</accession>
<dbReference type="OrthoDB" id="3439855at2759"/>
<dbReference type="Proteomes" id="UP000275078">
    <property type="component" value="Unassembled WGS sequence"/>
</dbReference>
<evidence type="ECO:0000313" key="3">
    <source>
        <dbReference type="Proteomes" id="UP000275078"/>
    </source>
</evidence>
<proteinExistence type="predicted"/>